<dbReference type="InterPro" id="IPR023213">
    <property type="entry name" value="CAT-like_dom_sf"/>
</dbReference>
<dbReference type="EMBL" id="JBANAX010000727">
    <property type="protein sequence ID" value="KAL1195477.1"/>
    <property type="molecule type" value="Genomic_DNA"/>
</dbReference>
<accession>A0ABD0ZLK8</accession>
<protein>
    <submittedName>
        <fullName evidence="1">(Z)-3-hexen-1-ol acetyltransferase</fullName>
    </submittedName>
</protein>
<evidence type="ECO:0000313" key="1">
    <source>
        <dbReference type="EMBL" id="KAL1195477.1"/>
    </source>
</evidence>
<name>A0ABD0ZLK8_CARAN</name>
<organism evidence="1 2">
    <name type="scientific">Cardamine amara subsp. amara</name>
    <dbReference type="NCBI Taxonomy" id="228776"/>
    <lineage>
        <taxon>Eukaryota</taxon>
        <taxon>Viridiplantae</taxon>
        <taxon>Streptophyta</taxon>
        <taxon>Embryophyta</taxon>
        <taxon>Tracheophyta</taxon>
        <taxon>Spermatophyta</taxon>
        <taxon>Magnoliopsida</taxon>
        <taxon>eudicotyledons</taxon>
        <taxon>Gunneridae</taxon>
        <taxon>Pentapetalae</taxon>
        <taxon>rosids</taxon>
        <taxon>malvids</taxon>
        <taxon>Brassicales</taxon>
        <taxon>Brassicaceae</taxon>
        <taxon>Cardamineae</taxon>
        <taxon>Cardamine</taxon>
    </lineage>
</organism>
<dbReference type="Proteomes" id="UP001558713">
    <property type="component" value="Unassembled WGS sequence"/>
</dbReference>
<evidence type="ECO:0000313" key="2">
    <source>
        <dbReference type="Proteomes" id="UP001558713"/>
    </source>
</evidence>
<comment type="caution">
    <text evidence="1">The sequence shown here is derived from an EMBL/GenBank/DDBJ whole genome shotgun (WGS) entry which is preliminary data.</text>
</comment>
<proteinExistence type="predicted"/>
<dbReference type="AlphaFoldDB" id="A0ABD0ZLK8"/>
<reference evidence="1 2" key="1">
    <citation type="submission" date="2024-04" db="EMBL/GenBank/DDBJ databases">
        <title>Genome assembly C_amara_ONT_v2.</title>
        <authorList>
            <person name="Yant L."/>
            <person name="Moore C."/>
            <person name="Slenker M."/>
        </authorList>
    </citation>
    <scope>NUCLEOTIDE SEQUENCE [LARGE SCALE GENOMIC DNA]</scope>
    <source>
        <tissue evidence="1">Leaf</tissue>
    </source>
</reference>
<sequence length="116" mass="12462">MRSLADLMVAKGRPSFSSEGAYLISDQGRRRADNDFGVWGKPVYGGIGTAGVVDFPGASFYVSFENRKGEIGILVPVCLPEKTMERFVEELDGVFNGQVVPTGGSKSPNKLIMSSL</sequence>
<dbReference type="Gene3D" id="3.30.559.10">
    <property type="entry name" value="Chloramphenicol acetyltransferase-like domain"/>
    <property type="match status" value="1"/>
</dbReference>
<keyword evidence="2" id="KW-1185">Reference proteome</keyword>
<gene>
    <name evidence="1" type="ORF">V5N11_030749</name>
</gene>
<dbReference type="Pfam" id="PF02458">
    <property type="entry name" value="Transferase"/>
    <property type="match status" value="1"/>
</dbReference>